<dbReference type="AlphaFoldDB" id="A0A5J4VFH9"/>
<dbReference type="EMBL" id="SNRW01007381">
    <property type="protein sequence ID" value="KAA6381331.1"/>
    <property type="molecule type" value="Genomic_DNA"/>
</dbReference>
<evidence type="ECO:0000313" key="3">
    <source>
        <dbReference type="Proteomes" id="UP000324800"/>
    </source>
</evidence>
<proteinExistence type="predicted"/>
<evidence type="ECO:0000313" key="2">
    <source>
        <dbReference type="EMBL" id="KAA6381331.1"/>
    </source>
</evidence>
<reference evidence="2 3" key="1">
    <citation type="submission" date="2019-03" db="EMBL/GenBank/DDBJ databases">
        <title>Single cell metagenomics reveals metabolic interactions within the superorganism composed of flagellate Streblomastix strix and complex community of Bacteroidetes bacteria on its surface.</title>
        <authorList>
            <person name="Treitli S.C."/>
            <person name="Kolisko M."/>
            <person name="Husnik F."/>
            <person name="Keeling P."/>
            <person name="Hampl V."/>
        </authorList>
    </citation>
    <scope>NUCLEOTIDE SEQUENCE [LARGE SCALE GENOMIC DNA]</scope>
    <source>
        <strain evidence="2">ST1C</strain>
    </source>
</reference>
<organism evidence="2 3">
    <name type="scientific">Streblomastix strix</name>
    <dbReference type="NCBI Taxonomy" id="222440"/>
    <lineage>
        <taxon>Eukaryota</taxon>
        <taxon>Metamonada</taxon>
        <taxon>Preaxostyla</taxon>
        <taxon>Oxymonadida</taxon>
        <taxon>Streblomastigidae</taxon>
        <taxon>Streblomastix</taxon>
    </lineage>
</organism>
<evidence type="ECO:0000256" key="1">
    <source>
        <dbReference type="SAM" id="MobiDB-lite"/>
    </source>
</evidence>
<feature type="region of interest" description="Disordered" evidence="1">
    <location>
        <begin position="33"/>
        <end position="56"/>
    </location>
</feature>
<gene>
    <name evidence="2" type="ORF">EZS28_023143</name>
</gene>
<protein>
    <recommendedName>
        <fullName evidence="4">Tyr recombinase domain-containing protein</fullName>
    </recommendedName>
</protein>
<sequence length="237" mass="26949">MKHWISTTLGHISIERSTTNGAKSNYTSIQQYQENSGDGTENERQGSKASTRQCRRLPSGPVADVGKYLLMRCMKMRGFSQEGVNLLFKGQRFNTVKRNFYSLALLLDSLQLTKLLRELKIIGASAYSIRHSATAKLAKLGISERDLATFTLHSQNSRTVQQYYIFASSTRANDKARYLDKEMRQGEKRGTNYYPRLPWRQGNDLLSLYLLISPLAHPKQASQPEVKQKHGENSLEN</sequence>
<comment type="caution">
    <text evidence="2">The sequence shown here is derived from an EMBL/GenBank/DDBJ whole genome shotgun (WGS) entry which is preliminary data.</text>
</comment>
<accession>A0A5J4VFH9</accession>
<name>A0A5J4VFH9_9EUKA</name>
<evidence type="ECO:0008006" key="4">
    <source>
        <dbReference type="Google" id="ProtNLM"/>
    </source>
</evidence>
<dbReference type="Proteomes" id="UP000324800">
    <property type="component" value="Unassembled WGS sequence"/>
</dbReference>